<dbReference type="GO" id="GO:0001163">
    <property type="term" value="F:RNA polymerase I transcription regulatory region sequence-specific DNA binding"/>
    <property type="evidence" value="ECO:0007669"/>
    <property type="project" value="TreeGrafter"/>
</dbReference>
<feature type="compositionally biased region" description="Basic residues" evidence="1">
    <location>
        <begin position="842"/>
        <end position="851"/>
    </location>
</feature>
<feature type="compositionally biased region" description="Polar residues" evidence="1">
    <location>
        <begin position="852"/>
        <end position="864"/>
    </location>
</feature>
<dbReference type="VEuPathDB" id="FungiDB:ASPFODRAFT_58814"/>
<feature type="compositionally biased region" description="Low complexity" evidence="1">
    <location>
        <begin position="756"/>
        <end position="767"/>
    </location>
</feature>
<dbReference type="InterPro" id="IPR048537">
    <property type="entry name" value="RRN6_HB"/>
</dbReference>
<name>A0A146FWE5_ASPKA</name>
<dbReference type="AlphaFoldDB" id="A0A146FWE5"/>
<dbReference type="EMBL" id="BCWF01000028">
    <property type="protein sequence ID" value="GAT29151.1"/>
    <property type="molecule type" value="Genomic_DNA"/>
</dbReference>
<comment type="caution">
    <text evidence="5">The sequence shown here is derived from an EMBL/GenBank/DDBJ whole genome shotgun (WGS) entry which is preliminary data.</text>
</comment>
<evidence type="ECO:0000259" key="4">
    <source>
        <dbReference type="Pfam" id="PF20640"/>
    </source>
</evidence>
<organism evidence="5 6">
    <name type="scientific">Aspergillus kawachii</name>
    <name type="common">White koji mold</name>
    <name type="synonym">Aspergillus awamori var. kawachi</name>
    <dbReference type="NCBI Taxonomy" id="1069201"/>
    <lineage>
        <taxon>Eukaryota</taxon>
        <taxon>Fungi</taxon>
        <taxon>Dikarya</taxon>
        <taxon>Ascomycota</taxon>
        <taxon>Pezizomycotina</taxon>
        <taxon>Eurotiomycetes</taxon>
        <taxon>Eurotiomycetidae</taxon>
        <taxon>Eurotiales</taxon>
        <taxon>Aspergillaceae</taxon>
        <taxon>Aspergillus</taxon>
        <taxon>Aspergillus subgen. Circumdati</taxon>
    </lineage>
</organism>
<feature type="region of interest" description="Disordered" evidence="1">
    <location>
        <begin position="828"/>
        <end position="891"/>
    </location>
</feature>
<dbReference type="PANTHER" id="PTHR28221:SF2">
    <property type="entry name" value="RNA POLYMERASE I-SPECIFIC TRANSCRIPTION INITIATION FACTOR RRN6"/>
    <property type="match status" value="1"/>
</dbReference>
<dbReference type="Pfam" id="PF10214">
    <property type="entry name" value="Rrn6_beta-prop"/>
    <property type="match status" value="1"/>
</dbReference>
<accession>A0A146FWE5</accession>
<evidence type="ECO:0000259" key="3">
    <source>
        <dbReference type="Pfam" id="PF20639"/>
    </source>
</evidence>
<feature type="domain" description="RRN6 K-rich C-terminal" evidence="3">
    <location>
        <begin position="804"/>
        <end position="941"/>
    </location>
</feature>
<dbReference type="GO" id="GO:0001179">
    <property type="term" value="F:RNA polymerase I general transcription initiation factor binding"/>
    <property type="evidence" value="ECO:0007669"/>
    <property type="project" value="TreeGrafter"/>
</dbReference>
<feature type="domain" description="RRN6 beta-propeller" evidence="2">
    <location>
        <begin position="86"/>
        <end position="360"/>
    </location>
</feature>
<protein>
    <submittedName>
        <fullName evidence="5">Similar to An08g00360</fullName>
    </submittedName>
</protein>
<feature type="compositionally biased region" description="Basic residues" evidence="1">
    <location>
        <begin position="928"/>
        <end position="941"/>
    </location>
</feature>
<feature type="compositionally biased region" description="Basic and acidic residues" evidence="1">
    <location>
        <begin position="769"/>
        <end position="782"/>
    </location>
</feature>
<reference evidence="5 6" key="1">
    <citation type="journal article" date="2016" name="DNA Res.">
        <title>Genome sequence of Aspergillus luchuensis NBRC 4314.</title>
        <authorList>
            <person name="Yamada O."/>
            <person name="Machida M."/>
            <person name="Hosoyama A."/>
            <person name="Goto M."/>
            <person name="Takahashi T."/>
            <person name="Futagami T."/>
            <person name="Yamagata Y."/>
            <person name="Takeuchi M."/>
            <person name="Kobayashi T."/>
            <person name="Koike H."/>
            <person name="Abe K."/>
            <person name="Asai K."/>
            <person name="Arita M."/>
            <person name="Fujita N."/>
            <person name="Fukuda K."/>
            <person name="Higa K."/>
            <person name="Horikawa H."/>
            <person name="Ishikawa T."/>
            <person name="Jinno K."/>
            <person name="Kato Y."/>
            <person name="Kirimura K."/>
            <person name="Mizutani O."/>
            <person name="Nakasone K."/>
            <person name="Sano M."/>
            <person name="Shiraishi Y."/>
            <person name="Tsukahara M."/>
            <person name="Gomi K."/>
        </authorList>
    </citation>
    <scope>NUCLEOTIDE SEQUENCE [LARGE SCALE GENOMIC DNA]</scope>
    <source>
        <strain evidence="5 6">RIB 2604</strain>
    </source>
</reference>
<feature type="region of interest" description="Disordered" evidence="1">
    <location>
        <begin position="918"/>
        <end position="941"/>
    </location>
</feature>
<dbReference type="GO" id="GO:0070860">
    <property type="term" value="C:RNA polymerase I core factor complex"/>
    <property type="evidence" value="ECO:0007669"/>
    <property type="project" value="TreeGrafter"/>
</dbReference>
<evidence type="ECO:0000313" key="5">
    <source>
        <dbReference type="EMBL" id="GAT29151.1"/>
    </source>
</evidence>
<dbReference type="PANTHER" id="PTHR28221">
    <property type="entry name" value="RNA POLYMERASE I-SPECIFIC TRANSCRIPTION INITIATION FACTOR RRN6"/>
    <property type="match status" value="1"/>
</dbReference>
<proteinExistence type="predicted"/>
<evidence type="ECO:0000313" key="6">
    <source>
        <dbReference type="Proteomes" id="UP000075230"/>
    </source>
</evidence>
<dbReference type="Pfam" id="PF20639">
    <property type="entry name" value="Rrn6_K-rich"/>
    <property type="match status" value="1"/>
</dbReference>
<evidence type="ECO:0000256" key="1">
    <source>
        <dbReference type="SAM" id="MobiDB-lite"/>
    </source>
</evidence>
<dbReference type="InterPro" id="IPR019350">
    <property type="entry name" value="RNA_pol_I-sp_TIF_RRN6-like"/>
</dbReference>
<sequence>MGIWGNQLVWKIDASRFERLTPPGASCISYSGVTKVTVQSSLTALQSSSTENKGFLPRAYPQLAACWPLVDNETVSHAITGCDICDPSISTLFDVGYAVDLENSDSGSRVIPIAVIASGECGNTISFRKIEDDVVELRRKTTSWARVPAIGQTETVEWSAGGAPVRQICFARTVEDNATWMAARLPRSTTIFRPQYHRTPVPVIGLHGSDHQFPDRSIKSRLDANPLVEIPIQRTGGFAHADVTFNPWYQKQLAIVDERGHWGVWELSGRHRRNKGNWTAVSVNSGSLPWLDLGDGQDIDDHPRHDGWAAIEWVGDVNSFVVSDRRCPMLYRMESGDVFPYTIELGLKRRSEWILDIKRNFYLVVYSRLNNIALTLQCPSSSLDQTDVTSIPDPYIMEIPLSSPDTEGSRHSNTQLTTLVFKEITHLPSSVGKQYHDPHVRLIKLFAVDSGLTVRESIYTAPSHDGSQDDEPAARDVLRVKKRHQGVQRSQSTYFEDRFVVEDCEESMLGSGMLTTADTGMSSITPLAIPEWSLDYTQVYAAATGRLTLSSREDDLGNQIFERSFEEAMQVLSEMATGAGVSNDQTCRTGLEALGSSPMLDSVEQNSRRLQEFLSSHHLALLDWKADRQPSGHSSPLLVRSADFIYEVSGLDLPAIYDLLTNDWLAGLPHDLPGRTRFTKEKIIRGVVADLILAQIRIRVRTLSGIDKLDDSRRINSGDIPSSSMISVDDPFDASSSRSARRVSQRPAWTGNGSFDDPGSGTTPGSTLGREELETESLRDMEPTYTSLSAYTTFSRERNMPRKVASMLGHWQPGTDPAGYNWQRAMQLQGTEESQPASKATTPKRRQRKKTPSTQGTITVNSGHVSAPAPAPAPMTSVTPDVRGWGSQPEHNEAPVLRLQSSQVIEDDVPMTQIERGAFGGREAGRKNVMKARKKKRAAGF</sequence>
<evidence type="ECO:0000259" key="2">
    <source>
        <dbReference type="Pfam" id="PF10214"/>
    </source>
</evidence>
<reference evidence="6" key="2">
    <citation type="submission" date="2016-02" db="EMBL/GenBank/DDBJ databases">
        <title>Genome sequencing of Aspergillus luchuensis NBRC 4314.</title>
        <authorList>
            <person name="Yamada O."/>
        </authorList>
    </citation>
    <scope>NUCLEOTIDE SEQUENCE [LARGE SCALE GENOMIC DNA]</scope>
    <source>
        <strain evidence="6">RIB 2604</strain>
    </source>
</reference>
<gene>
    <name evidence="5" type="ORF">RIB2604_02900180</name>
</gene>
<dbReference type="InterPro" id="IPR048535">
    <property type="entry name" value="RRN6_beta-prop"/>
</dbReference>
<dbReference type="Pfam" id="PF20640">
    <property type="entry name" value="Rrn6_HB"/>
    <property type="match status" value="1"/>
</dbReference>
<feature type="domain" description="RRN6 helical bundle" evidence="4">
    <location>
        <begin position="493"/>
        <end position="696"/>
    </location>
</feature>
<dbReference type="InterPro" id="IPR048536">
    <property type="entry name" value="Rrn6_K-rich"/>
</dbReference>
<feature type="region of interest" description="Disordered" evidence="1">
    <location>
        <begin position="720"/>
        <end position="784"/>
    </location>
</feature>
<dbReference type="GO" id="GO:0042790">
    <property type="term" value="P:nucleolar large rRNA transcription by RNA polymerase I"/>
    <property type="evidence" value="ECO:0007669"/>
    <property type="project" value="TreeGrafter"/>
</dbReference>
<feature type="compositionally biased region" description="Polar residues" evidence="1">
    <location>
        <begin position="828"/>
        <end position="841"/>
    </location>
</feature>
<dbReference type="Proteomes" id="UP000075230">
    <property type="component" value="Unassembled WGS sequence"/>
</dbReference>